<dbReference type="InterPro" id="IPR024301">
    <property type="entry name" value="Amidase_6"/>
</dbReference>
<dbReference type="Proteomes" id="UP001596500">
    <property type="component" value="Unassembled WGS sequence"/>
</dbReference>
<evidence type="ECO:0000259" key="1">
    <source>
        <dbReference type="Pfam" id="PF12671"/>
    </source>
</evidence>
<accession>A0ABW2RH71</accession>
<proteinExistence type="predicted"/>
<dbReference type="RefSeq" id="WP_379863594.1">
    <property type="nucleotide sequence ID" value="NZ_JBHTBW010000009.1"/>
</dbReference>
<sequence length="158" mass="18626">MTYQRARAVQYAETFWNRPNPYYVAFADDCTNFVSQCLHAGGLPMTRGWWYRRGRGRRATWSHTWTMAHSLHQFLKRGGPTGRTREVSDVSQLQWGDVICYDWEGDGRWNHNTIITAFDAAGSPLVNARTISRQHFPWDYRQSHAWTPRTRYAFLHIE</sequence>
<name>A0ABW2RH71_9BACL</name>
<reference evidence="3" key="1">
    <citation type="journal article" date="2019" name="Int. J. Syst. Evol. Microbiol.">
        <title>The Global Catalogue of Microorganisms (GCM) 10K type strain sequencing project: providing services to taxonomists for standard genome sequencing and annotation.</title>
        <authorList>
            <consortium name="The Broad Institute Genomics Platform"/>
            <consortium name="The Broad Institute Genome Sequencing Center for Infectious Disease"/>
            <person name="Wu L."/>
            <person name="Ma J."/>
        </authorList>
    </citation>
    <scope>NUCLEOTIDE SEQUENCE [LARGE SCALE GENOMIC DNA]</scope>
    <source>
        <strain evidence="3">CGMCC 1.12942</strain>
    </source>
</reference>
<keyword evidence="3" id="KW-1185">Reference proteome</keyword>
<evidence type="ECO:0000313" key="2">
    <source>
        <dbReference type="EMBL" id="MFC7440349.1"/>
    </source>
</evidence>
<evidence type="ECO:0000313" key="3">
    <source>
        <dbReference type="Proteomes" id="UP001596500"/>
    </source>
</evidence>
<gene>
    <name evidence="2" type="ORF">ACFQNG_04140</name>
</gene>
<comment type="caution">
    <text evidence="2">The sequence shown here is derived from an EMBL/GenBank/DDBJ whole genome shotgun (WGS) entry which is preliminary data.</text>
</comment>
<dbReference type="EMBL" id="JBHTBW010000009">
    <property type="protein sequence ID" value="MFC7440349.1"/>
    <property type="molecule type" value="Genomic_DNA"/>
</dbReference>
<organism evidence="2 3">
    <name type="scientific">Laceyella putida</name>
    <dbReference type="NCBI Taxonomy" id="110101"/>
    <lineage>
        <taxon>Bacteria</taxon>
        <taxon>Bacillati</taxon>
        <taxon>Bacillota</taxon>
        <taxon>Bacilli</taxon>
        <taxon>Bacillales</taxon>
        <taxon>Thermoactinomycetaceae</taxon>
        <taxon>Laceyella</taxon>
    </lineage>
</organism>
<dbReference type="Pfam" id="PF12671">
    <property type="entry name" value="Amidase_6"/>
    <property type="match status" value="1"/>
</dbReference>
<dbReference type="PANTHER" id="PTHR40032">
    <property type="entry name" value="EXPORTED PROTEIN-RELATED"/>
    <property type="match status" value="1"/>
</dbReference>
<protein>
    <submittedName>
        <fullName evidence="2">Amidase domain-containing protein</fullName>
    </submittedName>
</protein>
<dbReference type="PANTHER" id="PTHR40032:SF1">
    <property type="entry name" value="EXPORTED PROTEIN"/>
    <property type="match status" value="1"/>
</dbReference>
<feature type="domain" description="Putative amidase" evidence="1">
    <location>
        <begin position="3"/>
        <end position="143"/>
    </location>
</feature>